<organism evidence="1">
    <name type="scientific">Anguilla anguilla</name>
    <name type="common">European freshwater eel</name>
    <name type="synonym">Muraena anguilla</name>
    <dbReference type="NCBI Taxonomy" id="7936"/>
    <lineage>
        <taxon>Eukaryota</taxon>
        <taxon>Metazoa</taxon>
        <taxon>Chordata</taxon>
        <taxon>Craniata</taxon>
        <taxon>Vertebrata</taxon>
        <taxon>Euteleostomi</taxon>
        <taxon>Actinopterygii</taxon>
        <taxon>Neopterygii</taxon>
        <taxon>Teleostei</taxon>
        <taxon>Anguilliformes</taxon>
        <taxon>Anguillidae</taxon>
        <taxon>Anguilla</taxon>
    </lineage>
</organism>
<proteinExistence type="predicted"/>
<name>A0A0E9WH97_ANGAN</name>
<accession>A0A0E9WH97</accession>
<reference evidence="1" key="1">
    <citation type="submission" date="2014-11" db="EMBL/GenBank/DDBJ databases">
        <authorList>
            <person name="Amaro Gonzalez C."/>
        </authorList>
    </citation>
    <scope>NUCLEOTIDE SEQUENCE</scope>
</reference>
<sequence>MYILTFLSGLHPQPHHRCHPAREVIFILLSLHSHMCTRR</sequence>
<reference evidence="1" key="2">
    <citation type="journal article" date="2015" name="Fish Shellfish Immunol.">
        <title>Early steps in the European eel (Anguilla anguilla)-Vibrio vulnificus interaction in the gills: Role of the RtxA13 toxin.</title>
        <authorList>
            <person name="Callol A."/>
            <person name="Pajuelo D."/>
            <person name="Ebbesson L."/>
            <person name="Teles M."/>
            <person name="MacKenzie S."/>
            <person name="Amaro C."/>
        </authorList>
    </citation>
    <scope>NUCLEOTIDE SEQUENCE</scope>
</reference>
<protein>
    <submittedName>
        <fullName evidence="1">Uncharacterized protein</fullName>
    </submittedName>
</protein>
<dbReference type="EMBL" id="GBXM01019622">
    <property type="protein sequence ID" value="JAH88955.1"/>
    <property type="molecule type" value="Transcribed_RNA"/>
</dbReference>
<dbReference type="AlphaFoldDB" id="A0A0E9WH97"/>
<evidence type="ECO:0000313" key="1">
    <source>
        <dbReference type="EMBL" id="JAH88955.1"/>
    </source>
</evidence>